<organism evidence="2 3">
    <name type="scientific">Paenibacillus chungangensis</name>
    <dbReference type="NCBI Taxonomy" id="696535"/>
    <lineage>
        <taxon>Bacteria</taxon>
        <taxon>Bacillati</taxon>
        <taxon>Bacillota</taxon>
        <taxon>Bacilli</taxon>
        <taxon>Bacillales</taxon>
        <taxon>Paenibacillaceae</taxon>
        <taxon>Paenibacillus</taxon>
    </lineage>
</organism>
<proteinExistence type="predicted"/>
<comment type="caution">
    <text evidence="2">The sequence shown here is derived from an EMBL/GenBank/DDBJ whole genome shotgun (WGS) entry which is preliminary data.</text>
</comment>
<dbReference type="EMBL" id="JBHTJZ010000063">
    <property type="protein sequence ID" value="MFD0961673.1"/>
    <property type="molecule type" value="Genomic_DNA"/>
</dbReference>
<dbReference type="InterPro" id="IPR016040">
    <property type="entry name" value="NAD(P)-bd_dom"/>
</dbReference>
<dbReference type="PANTHER" id="PTHR43355:SF2">
    <property type="entry name" value="FLAVIN REDUCTASE (NADPH)"/>
    <property type="match status" value="1"/>
</dbReference>
<name>A0ABW3HVZ7_9BACL</name>
<keyword evidence="3" id="KW-1185">Reference proteome</keyword>
<dbReference type="SUPFAM" id="SSF51735">
    <property type="entry name" value="NAD(P)-binding Rossmann-fold domains"/>
    <property type="match status" value="1"/>
</dbReference>
<dbReference type="Gene3D" id="3.40.50.720">
    <property type="entry name" value="NAD(P)-binding Rossmann-like Domain"/>
    <property type="match status" value="1"/>
</dbReference>
<evidence type="ECO:0000313" key="3">
    <source>
        <dbReference type="Proteomes" id="UP001596989"/>
    </source>
</evidence>
<dbReference type="InterPro" id="IPR036291">
    <property type="entry name" value="NAD(P)-bd_dom_sf"/>
</dbReference>
<reference evidence="3" key="1">
    <citation type="journal article" date="2019" name="Int. J. Syst. Evol. Microbiol.">
        <title>The Global Catalogue of Microorganisms (GCM) 10K type strain sequencing project: providing services to taxonomists for standard genome sequencing and annotation.</title>
        <authorList>
            <consortium name="The Broad Institute Genomics Platform"/>
            <consortium name="The Broad Institute Genome Sequencing Center for Infectious Disease"/>
            <person name="Wu L."/>
            <person name="Ma J."/>
        </authorList>
    </citation>
    <scope>NUCLEOTIDE SEQUENCE [LARGE SCALE GENOMIC DNA]</scope>
    <source>
        <strain evidence="3">CCUG 59129</strain>
    </source>
</reference>
<protein>
    <submittedName>
        <fullName evidence="2">NAD(P)-dependent oxidoreductase</fullName>
    </submittedName>
</protein>
<dbReference type="Proteomes" id="UP001596989">
    <property type="component" value="Unassembled WGS sequence"/>
</dbReference>
<dbReference type="InterPro" id="IPR051606">
    <property type="entry name" value="Polyketide_Oxido-like"/>
</dbReference>
<evidence type="ECO:0000313" key="2">
    <source>
        <dbReference type="EMBL" id="MFD0961673.1"/>
    </source>
</evidence>
<dbReference type="PANTHER" id="PTHR43355">
    <property type="entry name" value="FLAVIN REDUCTASE (NADPH)"/>
    <property type="match status" value="1"/>
</dbReference>
<dbReference type="RefSeq" id="WP_377567471.1">
    <property type="nucleotide sequence ID" value="NZ_JBHTJZ010000063.1"/>
</dbReference>
<sequence length="204" mass="21813">MKLFVAGATGKTGQIVIRMALQKGHQVTAFVRSPDKLKPHDRLTVIPGNVTSADHLSAAMSGHDAVISCLGTEGTGPSTFLSDTAEALTTAMLVNRIDRIGYVASAGIHGEIDGIFGKLIMRVLRNVLQDHARAVKSLQDSGLAYTVARPMGLTDKPGKGEWRIAIEGLPSRPGRSIAREDVAAFILDAVENERYLHKSVAIAY</sequence>
<gene>
    <name evidence="2" type="ORF">ACFQ2I_20200</name>
</gene>
<feature type="domain" description="NAD(P)-binding" evidence="1">
    <location>
        <begin position="7"/>
        <end position="192"/>
    </location>
</feature>
<evidence type="ECO:0000259" key="1">
    <source>
        <dbReference type="Pfam" id="PF13460"/>
    </source>
</evidence>
<accession>A0ABW3HVZ7</accession>
<dbReference type="Pfam" id="PF13460">
    <property type="entry name" value="NAD_binding_10"/>
    <property type="match status" value="1"/>
</dbReference>